<dbReference type="EMBL" id="KF901189">
    <property type="protein sequence ID" value="AIF21368.1"/>
    <property type="molecule type" value="Genomic_DNA"/>
</dbReference>
<feature type="binding site" evidence="7">
    <location>
        <position position="143"/>
    </location>
    <ligand>
        <name>Zn(2+)</name>
        <dbReference type="ChEBI" id="CHEBI:29105"/>
        <label>1</label>
    </ligand>
</feature>
<comment type="function">
    <text evidence="7">Endonuclease IV plays a role in DNA repair. It cleaves phosphodiester bonds at apurinic or apyrimidinic (AP) sites, generating a 3'-hydroxyl group and a 5'-terminal sugar phosphate.</text>
</comment>
<evidence type="ECO:0000256" key="1">
    <source>
        <dbReference type="ARBA" id="ARBA00005340"/>
    </source>
</evidence>
<dbReference type="EC" id="3.1.21.2" evidence="7"/>
<dbReference type="NCBIfam" id="TIGR00587">
    <property type="entry name" value="nfo"/>
    <property type="match status" value="1"/>
</dbReference>
<dbReference type="InterPro" id="IPR001719">
    <property type="entry name" value="AP_endonuc_2"/>
</dbReference>
<organism evidence="9">
    <name type="scientific">uncultured marine thaumarchaeote SAT1000_04_B06</name>
    <dbReference type="NCBI Taxonomy" id="1456354"/>
    <lineage>
        <taxon>Archaea</taxon>
        <taxon>Nitrososphaerota</taxon>
        <taxon>environmental samples</taxon>
    </lineage>
</organism>
<proteinExistence type="inferred from homology"/>
<dbReference type="GO" id="GO:0003906">
    <property type="term" value="F:DNA-(apurinic or apyrimidinic site) endonuclease activity"/>
    <property type="evidence" value="ECO:0007669"/>
    <property type="project" value="TreeGrafter"/>
</dbReference>
<reference evidence="9" key="1">
    <citation type="journal article" date="2014" name="Genome Biol. Evol.">
        <title>Pangenome evidence for extensive interdomain horizontal transfer affecting lineage core and shell genes in uncultured planktonic thaumarchaeota and euryarchaeota.</title>
        <authorList>
            <person name="Deschamps P."/>
            <person name="Zivanovic Y."/>
            <person name="Moreira D."/>
            <person name="Rodriguez-Valera F."/>
            <person name="Lopez-Garcia P."/>
        </authorList>
    </citation>
    <scope>NUCLEOTIDE SEQUENCE</scope>
</reference>
<dbReference type="SUPFAM" id="SSF51658">
    <property type="entry name" value="Xylose isomerase-like"/>
    <property type="match status" value="1"/>
</dbReference>
<evidence type="ECO:0000259" key="8">
    <source>
        <dbReference type="Pfam" id="PF01261"/>
    </source>
</evidence>
<evidence type="ECO:0000256" key="2">
    <source>
        <dbReference type="ARBA" id="ARBA00022723"/>
    </source>
</evidence>
<dbReference type="GO" id="GO:0008270">
    <property type="term" value="F:zinc ion binding"/>
    <property type="evidence" value="ECO:0007669"/>
    <property type="project" value="UniProtKB-UniRule"/>
</dbReference>
<dbReference type="PANTHER" id="PTHR21445">
    <property type="entry name" value="ENDONUCLEASE IV ENDODEOXYRIBONUCLEASE IV"/>
    <property type="match status" value="1"/>
</dbReference>
<evidence type="ECO:0000256" key="3">
    <source>
        <dbReference type="ARBA" id="ARBA00022763"/>
    </source>
</evidence>
<dbReference type="InterPro" id="IPR036237">
    <property type="entry name" value="Xyl_isomerase-like_sf"/>
</dbReference>
<dbReference type="InterPro" id="IPR013022">
    <property type="entry name" value="Xyl_isomerase-like_TIM-brl"/>
</dbReference>
<feature type="binding site" evidence="7">
    <location>
        <position position="177"/>
    </location>
    <ligand>
        <name>Zn(2+)</name>
        <dbReference type="ChEBI" id="CHEBI:29105"/>
        <label>2</label>
    </ligand>
</feature>
<keyword evidence="7" id="KW-0540">Nuclease</keyword>
<dbReference type="GO" id="GO:0003677">
    <property type="term" value="F:DNA binding"/>
    <property type="evidence" value="ECO:0007669"/>
    <property type="project" value="InterPro"/>
</dbReference>
<keyword evidence="5 7" id="KW-0862">Zinc</keyword>
<feature type="binding site" evidence="7">
    <location>
        <position position="229"/>
    </location>
    <ligand>
        <name>Zn(2+)</name>
        <dbReference type="ChEBI" id="CHEBI:29105"/>
        <label>3</label>
    </ligand>
</feature>
<keyword evidence="3 7" id="KW-0227">DNA damage</keyword>
<protein>
    <recommendedName>
        <fullName evidence="7">Probable endonuclease 4</fullName>
        <ecNumber evidence="7">3.1.21.2</ecNumber>
    </recommendedName>
    <alternativeName>
        <fullName evidence="7">Endodeoxyribonuclease IV</fullName>
    </alternativeName>
    <alternativeName>
        <fullName evidence="7">Endonuclease IV</fullName>
    </alternativeName>
</protein>
<dbReference type="InterPro" id="IPR018246">
    <property type="entry name" value="AP_endonuc_F2_Zn_BS"/>
</dbReference>
<evidence type="ECO:0000256" key="7">
    <source>
        <dbReference type="HAMAP-Rule" id="MF_00152"/>
    </source>
</evidence>
<gene>
    <name evidence="7 9" type="primary">nfo</name>
</gene>
<dbReference type="PROSITE" id="PS51432">
    <property type="entry name" value="AP_NUCLEASE_F2_4"/>
    <property type="match status" value="1"/>
</dbReference>
<dbReference type="GO" id="GO:0008081">
    <property type="term" value="F:phosphoric diester hydrolase activity"/>
    <property type="evidence" value="ECO:0007669"/>
    <property type="project" value="TreeGrafter"/>
</dbReference>
<dbReference type="CDD" id="cd00019">
    <property type="entry name" value="AP2Ec"/>
    <property type="match status" value="1"/>
</dbReference>
<evidence type="ECO:0000256" key="4">
    <source>
        <dbReference type="ARBA" id="ARBA00022801"/>
    </source>
</evidence>
<evidence type="ECO:0000313" key="9">
    <source>
        <dbReference type="EMBL" id="AIF21368.1"/>
    </source>
</evidence>
<name>A0A075I632_9ARCH</name>
<keyword evidence="2 7" id="KW-0479">Metal-binding</keyword>
<dbReference type="HAMAP" id="MF_00152">
    <property type="entry name" value="Nfo"/>
    <property type="match status" value="1"/>
</dbReference>
<feature type="domain" description="Xylose isomerase-like TIM barrel" evidence="8">
    <location>
        <begin position="19"/>
        <end position="267"/>
    </location>
</feature>
<keyword evidence="6 7" id="KW-0234">DNA repair</keyword>
<keyword evidence="7 9" id="KW-0255">Endonuclease</keyword>
<dbReference type="AlphaFoldDB" id="A0A075I632"/>
<sequence length="279" mass="30744">MQIGLHVSISGSIANAVTNAVERECSAFQIFTGNPRGWYSKDLPSEDVSNYKKNLSESNIDRFATVAHMPYLPNLSTPDEPSYEKSIKAMIREVERCAKIGIPYLVTHLGSHKGSGEENGIKRLTSALMKVAKATKDVTILLENTAGQTNSVGSDFTQLAEIFFSLEPADRFGICIDTCHTFAAGYDLGNEKNVKNTFEKFDKEVGLKHLKILHLNDSKGELGSHLDRHDHIGLGQIGNAGLSKVIKLMNKNKIPIILETPIDDRRDEFEDIGTAKELA</sequence>
<keyword evidence="4 7" id="KW-0378">Hydrolase</keyword>
<comment type="similarity">
    <text evidence="1 7">Belongs to the AP endonuclease 2 family.</text>
</comment>
<evidence type="ECO:0000256" key="5">
    <source>
        <dbReference type="ARBA" id="ARBA00022833"/>
    </source>
</evidence>
<dbReference type="Gene3D" id="3.20.20.150">
    <property type="entry name" value="Divalent-metal-dependent TIM barrel enzymes"/>
    <property type="match status" value="1"/>
</dbReference>
<comment type="cofactor">
    <cofactor evidence="7">
        <name>Zn(2+)</name>
        <dbReference type="ChEBI" id="CHEBI:29105"/>
    </cofactor>
    <text evidence="7">Binds 3 Zn(2+) ions.</text>
</comment>
<dbReference type="PANTHER" id="PTHR21445:SF0">
    <property type="entry name" value="APURINIC-APYRIMIDINIC ENDONUCLEASE"/>
    <property type="match status" value="1"/>
</dbReference>
<feature type="binding site" evidence="7">
    <location>
        <position position="143"/>
    </location>
    <ligand>
        <name>Zn(2+)</name>
        <dbReference type="ChEBI" id="CHEBI:29105"/>
        <label>2</label>
    </ligand>
</feature>
<dbReference type="FunFam" id="3.20.20.150:FF:000001">
    <property type="entry name" value="Probable endonuclease 4"/>
    <property type="match status" value="1"/>
</dbReference>
<dbReference type="PROSITE" id="PS00731">
    <property type="entry name" value="AP_NUCLEASE_F2_3"/>
    <property type="match status" value="1"/>
</dbReference>
<evidence type="ECO:0000256" key="6">
    <source>
        <dbReference type="ARBA" id="ARBA00023204"/>
    </source>
</evidence>
<feature type="binding site" evidence="7">
    <location>
        <position position="259"/>
    </location>
    <ligand>
        <name>Zn(2+)</name>
        <dbReference type="ChEBI" id="CHEBI:29105"/>
        <label>2</label>
    </ligand>
</feature>
<accession>A0A075I632</accession>
<feature type="binding site" evidence="7">
    <location>
        <position position="68"/>
    </location>
    <ligand>
        <name>Zn(2+)</name>
        <dbReference type="ChEBI" id="CHEBI:29105"/>
        <label>1</label>
    </ligand>
</feature>
<comment type="catalytic activity">
    <reaction evidence="7">
        <text>Endonucleolytic cleavage to 5'-phosphooligonucleotide end-products.</text>
        <dbReference type="EC" id="3.1.21.2"/>
    </reaction>
</comment>
<dbReference type="Pfam" id="PF01261">
    <property type="entry name" value="AP_endonuc_2"/>
    <property type="match status" value="1"/>
</dbReference>
<dbReference type="SMART" id="SM00518">
    <property type="entry name" value="AP2Ec"/>
    <property type="match status" value="1"/>
</dbReference>
<dbReference type="GO" id="GO:0008833">
    <property type="term" value="F:deoxyribonuclease IV (phage-T4-induced) activity"/>
    <property type="evidence" value="ECO:0007669"/>
    <property type="project" value="UniProtKB-UniRule"/>
</dbReference>
<feature type="binding site" evidence="7">
    <location>
        <position position="214"/>
    </location>
    <ligand>
        <name>Zn(2+)</name>
        <dbReference type="ChEBI" id="CHEBI:29105"/>
        <label>2</label>
    </ligand>
</feature>
<dbReference type="PROSITE" id="PS00730">
    <property type="entry name" value="AP_NUCLEASE_F2_2"/>
    <property type="match status" value="1"/>
</dbReference>
<dbReference type="GO" id="GO:0006284">
    <property type="term" value="P:base-excision repair"/>
    <property type="evidence" value="ECO:0007669"/>
    <property type="project" value="TreeGrafter"/>
</dbReference>
<feature type="binding site" evidence="7">
    <location>
        <position position="227"/>
    </location>
    <ligand>
        <name>Zn(2+)</name>
        <dbReference type="ChEBI" id="CHEBI:29105"/>
        <label>3</label>
    </ligand>
</feature>
<feature type="binding site" evidence="7">
    <location>
        <position position="180"/>
    </location>
    <ligand>
        <name>Zn(2+)</name>
        <dbReference type="ChEBI" id="CHEBI:29105"/>
        <label>3</label>
    </ligand>
</feature>
<feature type="binding site" evidence="7">
    <location>
        <position position="108"/>
    </location>
    <ligand>
        <name>Zn(2+)</name>
        <dbReference type="ChEBI" id="CHEBI:29105"/>
        <label>1</label>
    </ligand>
</feature>